<name>A0ABC8L5W4_ERUVS</name>
<protein>
    <recommendedName>
        <fullName evidence="3">Prolamin-like domain-containing protein</fullName>
    </recommendedName>
</protein>
<keyword evidence="5" id="KW-1185">Reference proteome</keyword>
<evidence type="ECO:0000313" key="4">
    <source>
        <dbReference type="EMBL" id="CAH8364170.1"/>
    </source>
</evidence>
<feature type="signal peptide" evidence="2">
    <location>
        <begin position="1"/>
        <end position="21"/>
    </location>
</feature>
<feature type="domain" description="Prolamin-like" evidence="3">
    <location>
        <begin position="60"/>
        <end position="116"/>
    </location>
</feature>
<evidence type="ECO:0000259" key="3">
    <source>
        <dbReference type="Pfam" id="PF05617"/>
    </source>
</evidence>
<organism evidence="4 5">
    <name type="scientific">Eruca vesicaria subsp. sativa</name>
    <name type="common">Garden rocket</name>
    <name type="synonym">Eruca sativa</name>
    <dbReference type="NCBI Taxonomy" id="29727"/>
    <lineage>
        <taxon>Eukaryota</taxon>
        <taxon>Viridiplantae</taxon>
        <taxon>Streptophyta</taxon>
        <taxon>Embryophyta</taxon>
        <taxon>Tracheophyta</taxon>
        <taxon>Spermatophyta</taxon>
        <taxon>Magnoliopsida</taxon>
        <taxon>eudicotyledons</taxon>
        <taxon>Gunneridae</taxon>
        <taxon>Pentapetalae</taxon>
        <taxon>rosids</taxon>
        <taxon>malvids</taxon>
        <taxon>Brassicales</taxon>
        <taxon>Brassicaceae</taxon>
        <taxon>Brassiceae</taxon>
        <taxon>Eruca</taxon>
    </lineage>
</organism>
<sequence>MNNIILVLAMMILFSSSVVTTSEVESSTNQELFRSGWFHPSFHPKPYVNPRKAFPGIIRCLSDKEEVSACFDYIVRSFDTGAKCCDAVNKMIQDCETVFGSFRNSFYTDFVKLHCSIV</sequence>
<feature type="chain" id="PRO_5044796527" description="Prolamin-like domain-containing protein" evidence="2">
    <location>
        <begin position="22"/>
        <end position="118"/>
    </location>
</feature>
<proteinExistence type="predicted"/>
<evidence type="ECO:0000313" key="5">
    <source>
        <dbReference type="Proteomes" id="UP001642260"/>
    </source>
</evidence>
<reference evidence="4 5" key="1">
    <citation type="submission" date="2022-03" db="EMBL/GenBank/DDBJ databases">
        <authorList>
            <person name="Macdonald S."/>
            <person name="Ahmed S."/>
            <person name="Newling K."/>
        </authorList>
    </citation>
    <scope>NUCLEOTIDE SEQUENCE [LARGE SCALE GENOMIC DNA]</scope>
</reference>
<dbReference type="Proteomes" id="UP001642260">
    <property type="component" value="Unassembled WGS sequence"/>
</dbReference>
<evidence type="ECO:0000256" key="2">
    <source>
        <dbReference type="SAM" id="SignalP"/>
    </source>
</evidence>
<dbReference type="EMBL" id="CAKOAT010381821">
    <property type="protein sequence ID" value="CAH8364170.1"/>
    <property type="molecule type" value="Genomic_DNA"/>
</dbReference>
<dbReference type="AlphaFoldDB" id="A0ABC8L5W4"/>
<dbReference type="Pfam" id="PF05617">
    <property type="entry name" value="Prolamin_like"/>
    <property type="match status" value="1"/>
</dbReference>
<keyword evidence="1 2" id="KW-0732">Signal</keyword>
<dbReference type="InterPro" id="IPR008502">
    <property type="entry name" value="Prolamin-like"/>
</dbReference>
<accession>A0ABC8L5W4</accession>
<evidence type="ECO:0000256" key="1">
    <source>
        <dbReference type="ARBA" id="ARBA00022729"/>
    </source>
</evidence>
<comment type="caution">
    <text evidence="4">The sequence shown here is derived from an EMBL/GenBank/DDBJ whole genome shotgun (WGS) entry which is preliminary data.</text>
</comment>
<gene>
    <name evidence="4" type="ORF">ERUC_LOCUS29926</name>
</gene>